<keyword evidence="1" id="KW-1133">Transmembrane helix</keyword>
<proteinExistence type="predicted"/>
<feature type="transmembrane region" description="Helical" evidence="1">
    <location>
        <begin position="43"/>
        <end position="62"/>
    </location>
</feature>
<feature type="non-terminal residue" evidence="2">
    <location>
        <position position="1"/>
    </location>
</feature>
<sequence>LLCFILLSLTRPEGYLVFGVLLFITFLRQFLGRETDNHDKPVLMGLFFVVGVAPHLFFQWWYYGSVLPNTFYAKTTGGWPQILTGLSSLRDFFLAFPLLIILLCLPLLALIRPGWFLPVARKNVLMLGVLSLIWVGYVVGVGSDFMPFFRFFVPVIPILVVLAVWGIQALSVLHKRRVTFTILLLVFIPLHTGVNYLSDKVYVAFVSHRSTIVGEVVGKWLRNNVAEQHTIAVNTAGSLPYFAGHRTLDMLGLTDPQIAHRPVYVTTIGWSGHRRGWGQYVLTKRPRVIIFYNTAGSPEPFYLGDRELANSAVFRFFYSLRAVRLQVNPATGAPAEPFWWVLGFPFDETRQGGVELNNLGIKCQTFREPLAWTEFREGMITFYYFLFDTSLETLWQNDLLLNTSAEKLLSRSIHLWSEQNKNRPQADVSVRQEVLTLCQRARQLVEQNKMKQAKTVLSRAVELNRQAQLPIVPQHVANVALMSKDLWTAVAAQKEALRLDPDNELYKKNLISLLTVPYERFKKKQRRLEK</sequence>
<feature type="transmembrane region" description="Helical" evidence="1">
    <location>
        <begin position="14"/>
        <end position="31"/>
    </location>
</feature>
<feature type="transmembrane region" description="Helical" evidence="1">
    <location>
        <begin position="123"/>
        <end position="142"/>
    </location>
</feature>
<keyword evidence="3" id="KW-1185">Reference proteome</keyword>
<dbReference type="SUPFAM" id="SSF48452">
    <property type="entry name" value="TPR-like"/>
    <property type="match status" value="1"/>
</dbReference>
<feature type="transmembrane region" description="Helical" evidence="1">
    <location>
        <begin position="92"/>
        <end position="111"/>
    </location>
</feature>
<keyword evidence="1" id="KW-0472">Membrane</keyword>
<dbReference type="Gene3D" id="1.25.40.10">
    <property type="entry name" value="Tetratricopeptide repeat domain"/>
    <property type="match status" value="1"/>
</dbReference>
<dbReference type="InterPro" id="IPR011990">
    <property type="entry name" value="TPR-like_helical_dom_sf"/>
</dbReference>
<organism evidence="2 3">
    <name type="scientific">candidate division CSSED10-310 bacterium</name>
    <dbReference type="NCBI Taxonomy" id="2855610"/>
    <lineage>
        <taxon>Bacteria</taxon>
        <taxon>Bacteria division CSSED10-310</taxon>
    </lineage>
</organism>
<keyword evidence="1" id="KW-0812">Transmembrane</keyword>
<feature type="transmembrane region" description="Helical" evidence="1">
    <location>
        <begin position="148"/>
        <end position="166"/>
    </location>
</feature>
<dbReference type="EMBL" id="JBHPBY010000760">
    <property type="protein sequence ID" value="MFC1854194.1"/>
    <property type="molecule type" value="Genomic_DNA"/>
</dbReference>
<gene>
    <name evidence="2" type="ORF">ACFL27_28760</name>
</gene>
<evidence type="ECO:0000256" key="1">
    <source>
        <dbReference type="SAM" id="Phobius"/>
    </source>
</evidence>
<dbReference type="Proteomes" id="UP001594351">
    <property type="component" value="Unassembled WGS sequence"/>
</dbReference>
<feature type="transmembrane region" description="Helical" evidence="1">
    <location>
        <begin position="178"/>
        <end position="197"/>
    </location>
</feature>
<name>A0ABV6Z6X6_UNCC1</name>
<evidence type="ECO:0000313" key="2">
    <source>
        <dbReference type="EMBL" id="MFC1854194.1"/>
    </source>
</evidence>
<comment type="caution">
    <text evidence="2">The sequence shown here is derived from an EMBL/GenBank/DDBJ whole genome shotgun (WGS) entry which is preliminary data.</text>
</comment>
<protein>
    <submittedName>
        <fullName evidence="2">Tetratricopeptide repeat protein</fullName>
    </submittedName>
</protein>
<accession>A0ABV6Z6X6</accession>
<evidence type="ECO:0000313" key="3">
    <source>
        <dbReference type="Proteomes" id="UP001594351"/>
    </source>
</evidence>
<reference evidence="2 3" key="1">
    <citation type="submission" date="2024-09" db="EMBL/GenBank/DDBJ databases">
        <title>Laminarin stimulates single cell rates of sulfate reduction while oxygen inhibits transcriptomic activity in coastal marine sediment.</title>
        <authorList>
            <person name="Lindsay M."/>
            <person name="Orcutt B."/>
            <person name="Emerson D."/>
            <person name="Stepanauskas R."/>
            <person name="D'Angelo T."/>
        </authorList>
    </citation>
    <scope>NUCLEOTIDE SEQUENCE [LARGE SCALE GENOMIC DNA]</scope>
    <source>
        <strain evidence="2">SAG AM-311-K15</strain>
    </source>
</reference>